<comment type="subcellular location">
    <subcellularLocation>
        <location evidence="1">Membrane</location>
        <topology evidence="1">Multi-pass membrane protein</topology>
    </subcellularLocation>
</comment>
<keyword evidence="2 7" id="KW-0812">Transmembrane</keyword>
<evidence type="ECO:0000259" key="8">
    <source>
        <dbReference type="Pfam" id="PF20684"/>
    </source>
</evidence>
<sequence>MASVYYETGKHLIAASIALVVVDIIAVATKFWVRLSLKQTLMADDWLLVPATILSIGIASMLTYGAHEGALGGSIKIPTGADGRAELEMAQMILGRKIQYPFLFLHPLAVGSVRCSFLFLYLRIFSVNKARKLIMVSIYIVAAWAVSFFFAELFQCGTHFTSNWGSNKVFAAHCPDTLWILFVNFLTSAILDVYILLLPMPFVWKLKLNTTKKIGVTSIFLVGSATVVASVLRLAFLAPRVFSTKQGPPLTFEQRSASLSSTLYWGMVELGVAIFVACLPTVQKLFRPQDGKGLLSRLGATGASSKSKSNTSSSSRTLGSKITNKPRIFVDHTVDIAYEDTDTDSRPILSGLENLWTRRGKKSEDNVSDIEMQSGRSRSSDPVEPRTYTSSEIIKAMRIDSACVQPTSITEFPHSTAVLESLLPNNVDARSSHMNTTATAARSTSILDAMSDVSELQDFGTLPMCIALDKSGSTFGKTLTAELDVAKKLCHLRQDSSAVPVKVLPWCDKAFPPIEFPDSSDAKRGFGSGGGTDPSSLYSSTSCLAALRSAGLWVLMTDGKIYDSLVEKFAVQTADVGVHNKPCVIVVFGDISHGRPAACNISVGIAIYAVVPDCLFLFHDIPTGIVRVMQAKGKFKELLPLNSDGQRVKLEVSAYTVWAELPRIAYKDLFNVELSVVRNLDPDEMAFQDGLIVNIPDMLAGKVDESTIEKIVHNSDNLRSIAVASKTKGTGKHIAAWLKAQQKSLPPKVSLPEDVGKRANIAINNLLEALRTGEPDWKLGNLRSAVRDAHARNMIDFWLAKGRGYESESEIRRRNLRLRNAAKAASASRVDMMSAAASSSVSQEALVENNAPSTLDQDSAVISPIPIEDLGYHVPPTSEGHVASFLPTMGVENFKSSTFTFTPFLEPSVELPLAFPASPSAEISPPSPVENSKFNIASCGYASGASDDMERTLRVTRDRPEEKKLVDFDATHLSFSSPYSDYVSGRKRDADDGRTGIASRIVRRKRAQRSRSSSVCRDKQDPILVPSFQRHDTGNELRGRCMLCHNDDAVLTLLLKKPPPVSTEGFPREGSNTKIAFPLAMGSFAEMKAVSSFVSCDACAFHLLRIGTCPTSEIIVAALCLVSLPKNRAAVLEAIDQAIRGRFDKGDLMATSIAMLEAKLIDDEKNQDIPAPEKELFRKCVEWVLLNLVDILEVPASLSPFFADPNSGTLPTLTLNKLLGADEFRDPSRVENTELLLLRYPIPGFLVLLRLLCLMDLASPEEAHTLVFHKVMFLVMEHYIARRASSMPQPPMKEILGGDGRNAKTSFSLAELDEHSLLEPGSLQSLESAPDFDTFNNRSGPALAVFLHHFLHGGTGYSTAASCFNALKLKPASRNLFFAPLGISSGLAVDMISNV</sequence>
<feature type="transmembrane region" description="Helical" evidence="7">
    <location>
        <begin position="98"/>
        <end position="121"/>
    </location>
</feature>
<feature type="domain" description="Rhodopsin" evidence="8">
    <location>
        <begin position="30"/>
        <end position="287"/>
    </location>
</feature>
<evidence type="ECO:0000313" key="9">
    <source>
        <dbReference type="EMBL" id="KAF2678697.1"/>
    </source>
</evidence>
<reference evidence="9" key="1">
    <citation type="journal article" date="2020" name="Stud. Mycol.">
        <title>101 Dothideomycetes genomes: a test case for predicting lifestyles and emergence of pathogens.</title>
        <authorList>
            <person name="Haridas S."/>
            <person name="Albert R."/>
            <person name="Binder M."/>
            <person name="Bloem J."/>
            <person name="Labutti K."/>
            <person name="Salamov A."/>
            <person name="Andreopoulos B."/>
            <person name="Baker S."/>
            <person name="Barry K."/>
            <person name="Bills G."/>
            <person name="Bluhm B."/>
            <person name="Cannon C."/>
            <person name="Castanera R."/>
            <person name="Culley D."/>
            <person name="Daum C."/>
            <person name="Ezra D."/>
            <person name="Gonzalez J."/>
            <person name="Henrissat B."/>
            <person name="Kuo A."/>
            <person name="Liang C."/>
            <person name="Lipzen A."/>
            <person name="Lutzoni F."/>
            <person name="Magnuson J."/>
            <person name="Mondo S."/>
            <person name="Nolan M."/>
            <person name="Ohm R."/>
            <person name="Pangilinan J."/>
            <person name="Park H.-J."/>
            <person name="Ramirez L."/>
            <person name="Alfaro M."/>
            <person name="Sun H."/>
            <person name="Tritt A."/>
            <person name="Yoshinaga Y."/>
            <person name="Zwiers L.-H."/>
            <person name="Turgeon B."/>
            <person name="Goodwin S."/>
            <person name="Spatafora J."/>
            <person name="Crous P."/>
            <person name="Grigoriev I."/>
        </authorList>
    </citation>
    <scope>NUCLEOTIDE SEQUENCE</scope>
    <source>
        <strain evidence="9">CBS 122367</strain>
    </source>
</reference>
<dbReference type="GO" id="GO:0016020">
    <property type="term" value="C:membrane"/>
    <property type="evidence" value="ECO:0007669"/>
    <property type="project" value="UniProtKB-SubCell"/>
</dbReference>
<feature type="transmembrane region" description="Helical" evidence="7">
    <location>
        <begin position="45"/>
        <end position="66"/>
    </location>
</feature>
<feature type="transmembrane region" description="Helical" evidence="7">
    <location>
        <begin position="12"/>
        <end position="33"/>
    </location>
</feature>
<feature type="transmembrane region" description="Helical" evidence="7">
    <location>
        <begin position="133"/>
        <end position="154"/>
    </location>
</feature>
<dbReference type="InterPro" id="IPR049326">
    <property type="entry name" value="Rhodopsin_dom_fungi"/>
</dbReference>
<evidence type="ECO:0000313" key="10">
    <source>
        <dbReference type="Proteomes" id="UP000799291"/>
    </source>
</evidence>
<gene>
    <name evidence="9" type="ORF">K458DRAFT_408747</name>
</gene>
<name>A0A6G1IKD4_9PLEO</name>
<feature type="region of interest" description="Disordered" evidence="6">
    <location>
        <begin position="360"/>
        <end position="387"/>
    </location>
</feature>
<keyword evidence="10" id="KW-1185">Reference proteome</keyword>
<feature type="compositionally biased region" description="Low complexity" evidence="6">
    <location>
        <begin position="298"/>
        <end position="319"/>
    </location>
</feature>
<dbReference type="Pfam" id="PF20684">
    <property type="entry name" value="Fung_rhodopsin"/>
    <property type="match status" value="1"/>
</dbReference>
<comment type="similarity">
    <text evidence="5">Belongs to the SAT4 family.</text>
</comment>
<evidence type="ECO:0000256" key="7">
    <source>
        <dbReference type="SAM" id="Phobius"/>
    </source>
</evidence>
<evidence type="ECO:0000256" key="1">
    <source>
        <dbReference type="ARBA" id="ARBA00004141"/>
    </source>
</evidence>
<evidence type="ECO:0000256" key="6">
    <source>
        <dbReference type="SAM" id="MobiDB-lite"/>
    </source>
</evidence>
<dbReference type="EMBL" id="MU005610">
    <property type="protein sequence ID" value="KAF2678697.1"/>
    <property type="molecule type" value="Genomic_DNA"/>
</dbReference>
<evidence type="ECO:0000256" key="3">
    <source>
        <dbReference type="ARBA" id="ARBA00022989"/>
    </source>
</evidence>
<feature type="transmembrane region" description="Helical" evidence="7">
    <location>
        <begin position="219"/>
        <end position="242"/>
    </location>
</feature>
<proteinExistence type="inferred from homology"/>
<dbReference type="PANTHER" id="PTHR33048">
    <property type="entry name" value="PTH11-LIKE INTEGRAL MEMBRANE PROTEIN (AFU_ORTHOLOGUE AFUA_5G11245)"/>
    <property type="match status" value="1"/>
</dbReference>
<dbReference type="Proteomes" id="UP000799291">
    <property type="component" value="Unassembled WGS sequence"/>
</dbReference>
<organism evidence="9 10">
    <name type="scientific">Lentithecium fluviatile CBS 122367</name>
    <dbReference type="NCBI Taxonomy" id="1168545"/>
    <lineage>
        <taxon>Eukaryota</taxon>
        <taxon>Fungi</taxon>
        <taxon>Dikarya</taxon>
        <taxon>Ascomycota</taxon>
        <taxon>Pezizomycotina</taxon>
        <taxon>Dothideomycetes</taxon>
        <taxon>Pleosporomycetidae</taxon>
        <taxon>Pleosporales</taxon>
        <taxon>Massarineae</taxon>
        <taxon>Lentitheciaceae</taxon>
        <taxon>Lentithecium</taxon>
    </lineage>
</organism>
<protein>
    <recommendedName>
        <fullName evidence="8">Rhodopsin domain-containing protein</fullName>
    </recommendedName>
</protein>
<feature type="region of interest" description="Disordered" evidence="6">
    <location>
        <begin position="297"/>
        <end position="319"/>
    </location>
</feature>
<dbReference type="OrthoDB" id="5393606at2759"/>
<accession>A0A6G1IKD4</accession>
<evidence type="ECO:0000256" key="5">
    <source>
        <dbReference type="ARBA" id="ARBA00038359"/>
    </source>
</evidence>
<evidence type="ECO:0000256" key="2">
    <source>
        <dbReference type="ARBA" id="ARBA00022692"/>
    </source>
</evidence>
<keyword evidence="3 7" id="KW-1133">Transmembrane helix</keyword>
<keyword evidence="4 7" id="KW-0472">Membrane</keyword>
<feature type="transmembrane region" description="Helical" evidence="7">
    <location>
        <begin position="178"/>
        <end position="198"/>
    </location>
</feature>
<dbReference type="PANTHER" id="PTHR33048:SF157">
    <property type="entry name" value="INTEGRAL MEMBRANE PROTEIN"/>
    <property type="match status" value="1"/>
</dbReference>
<dbReference type="InterPro" id="IPR052337">
    <property type="entry name" value="SAT4-like"/>
</dbReference>
<evidence type="ECO:0000256" key="4">
    <source>
        <dbReference type="ARBA" id="ARBA00023136"/>
    </source>
</evidence>